<dbReference type="Gene3D" id="1.20.970.10">
    <property type="entry name" value="Transferase, Pyrimidine Nucleoside Phosphorylase, Chain C"/>
    <property type="match status" value="1"/>
</dbReference>
<evidence type="ECO:0000256" key="4">
    <source>
        <dbReference type="ARBA" id="ARBA00022676"/>
    </source>
</evidence>
<feature type="domain" description="Glycosyl transferase family 3" evidence="10">
    <location>
        <begin position="100"/>
        <end position="352"/>
    </location>
</feature>
<dbReference type="InterPro" id="IPR000312">
    <property type="entry name" value="Glycosyl_Trfase_fam3"/>
</dbReference>
<accession>A0A9W8AZJ4</accession>
<dbReference type="PANTHER" id="PTHR43285">
    <property type="entry name" value="ANTHRANILATE PHOSPHORIBOSYLTRANSFERASE"/>
    <property type="match status" value="1"/>
</dbReference>
<dbReference type="InterPro" id="IPR017459">
    <property type="entry name" value="Glycosyl_Trfase_fam3_N_dom"/>
</dbReference>
<evidence type="ECO:0000256" key="2">
    <source>
        <dbReference type="ARBA" id="ARBA00011948"/>
    </source>
</evidence>
<sequence>MTTHCDGTSVLQVPQVHPELTGLIKKLSQAPDTFTDKDLQTAFHLVFRGHGTAVQVGSLLVSLRLTKVDQRPEIIAAAAETLLQYATPVPIATHSTWHANVVDIVGTGGDGHNTFNVSTSSAIVAAGAGCKVAKHGNRSSTSNSGSADMLESLGCDFAYLHPKHIDEYLQRANFCFLFAPRFHPSIGRVSQVRKEVGMPTIFNVLGPLINPVVPKRVVVGVHSPYLGPIVAESLRLCGTTHGMVVCGEEGLDEISPAGRTFVWRIHNDQITQSSVHPSDFGLPVHTLAEVKGQSGQENAKLLSRILNGDTTETSIINFILLNTSALLVVAGIATDFKDGVQLARESIASGRAKHALEEFSRFTSQPTA</sequence>
<evidence type="ECO:0000256" key="8">
    <source>
        <dbReference type="ARBA" id="ARBA00061500"/>
    </source>
</evidence>
<evidence type="ECO:0000313" key="12">
    <source>
        <dbReference type="EMBL" id="KAJ1974330.1"/>
    </source>
</evidence>
<feature type="domain" description="Glycosyl transferase family 3 N-terminal" evidence="11">
    <location>
        <begin position="23"/>
        <end position="85"/>
    </location>
</feature>
<keyword evidence="6" id="KW-0822">Tryptophan biosynthesis</keyword>
<proteinExistence type="inferred from homology"/>
<comment type="pathway">
    <text evidence="1">Amino-acid biosynthesis; L-tryptophan biosynthesis; L-tryptophan from chorismate: step 2/5.</text>
</comment>
<dbReference type="EC" id="2.4.2.18" evidence="2"/>
<keyword evidence="5 12" id="KW-0808">Transferase</keyword>
<evidence type="ECO:0000313" key="13">
    <source>
        <dbReference type="Proteomes" id="UP001151582"/>
    </source>
</evidence>
<organism evidence="12 13">
    <name type="scientific">Dimargaris verticillata</name>
    <dbReference type="NCBI Taxonomy" id="2761393"/>
    <lineage>
        <taxon>Eukaryota</taxon>
        <taxon>Fungi</taxon>
        <taxon>Fungi incertae sedis</taxon>
        <taxon>Zoopagomycota</taxon>
        <taxon>Kickxellomycotina</taxon>
        <taxon>Dimargaritomycetes</taxon>
        <taxon>Dimargaritales</taxon>
        <taxon>Dimargaritaceae</taxon>
        <taxon>Dimargaris</taxon>
    </lineage>
</organism>
<dbReference type="OrthoDB" id="427800at2759"/>
<evidence type="ECO:0000256" key="5">
    <source>
        <dbReference type="ARBA" id="ARBA00022679"/>
    </source>
</evidence>
<comment type="similarity">
    <text evidence="8">Belongs to the anthranilate phosphoribosyltransferase family.</text>
</comment>
<evidence type="ECO:0000256" key="9">
    <source>
        <dbReference type="ARBA" id="ARBA00071401"/>
    </source>
</evidence>
<dbReference type="HAMAP" id="MF_00211">
    <property type="entry name" value="TrpD"/>
    <property type="match status" value="1"/>
</dbReference>
<keyword evidence="3" id="KW-0028">Amino-acid biosynthesis</keyword>
<dbReference type="EMBL" id="JANBQB010000669">
    <property type="protein sequence ID" value="KAJ1974330.1"/>
    <property type="molecule type" value="Genomic_DNA"/>
</dbReference>
<dbReference type="GO" id="GO:0000162">
    <property type="term" value="P:L-tryptophan biosynthetic process"/>
    <property type="evidence" value="ECO:0007669"/>
    <property type="project" value="UniProtKB-KW"/>
</dbReference>
<dbReference type="NCBIfam" id="TIGR01245">
    <property type="entry name" value="trpD"/>
    <property type="match status" value="1"/>
</dbReference>
<evidence type="ECO:0000256" key="3">
    <source>
        <dbReference type="ARBA" id="ARBA00022605"/>
    </source>
</evidence>
<evidence type="ECO:0000259" key="11">
    <source>
        <dbReference type="Pfam" id="PF02885"/>
    </source>
</evidence>
<keyword evidence="7" id="KW-0057">Aromatic amino acid biosynthesis</keyword>
<dbReference type="GO" id="GO:0004048">
    <property type="term" value="F:anthranilate phosphoribosyltransferase activity"/>
    <property type="evidence" value="ECO:0007669"/>
    <property type="project" value="UniProtKB-EC"/>
</dbReference>
<reference evidence="12" key="1">
    <citation type="submission" date="2022-07" db="EMBL/GenBank/DDBJ databases">
        <title>Phylogenomic reconstructions and comparative analyses of Kickxellomycotina fungi.</title>
        <authorList>
            <person name="Reynolds N.K."/>
            <person name="Stajich J.E."/>
            <person name="Barry K."/>
            <person name="Grigoriev I.V."/>
            <person name="Crous P."/>
            <person name="Smith M.E."/>
        </authorList>
    </citation>
    <scope>NUCLEOTIDE SEQUENCE</scope>
    <source>
        <strain evidence="12">RSA 567</strain>
    </source>
</reference>
<evidence type="ECO:0000259" key="10">
    <source>
        <dbReference type="Pfam" id="PF00591"/>
    </source>
</evidence>
<dbReference type="InterPro" id="IPR005940">
    <property type="entry name" value="Anthranilate_Pribosyl_Tfrase"/>
</dbReference>
<dbReference type="InterPro" id="IPR035902">
    <property type="entry name" value="Nuc_phospho_transferase"/>
</dbReference>
<name>A0A9W8AZJ4_9FUNG</name>
<gene>
    <name evidence="12" type="primary">TRP4</name>
    <name evidence="12" type="ORF">H4R34_004759</name>
</gene>
<evidence type="ECO:0000256" key="1">
    <source>
        <dbReference type="ARBA" id="ARBA00004907"/>
    </source>
</evidence>
<evidence type="ECO:0000256" key="6">
    <source>
        <dbReference type="ARBA" id="ARBA00022822"/>
    </source>
</evidence>
<dbReference type="AlphaFoldDB" id="A0A9W8AZJ4"/>
<dbReference type="SUPFAM" id="SSF52418">
    <property type="entry name" value="Nucleoside phosphorylase/phosphoribosyltransferase catalytic domain"/>
    <property type="match status" value="1"/>
</dbReference>
<dbReference type="Pfam" id="PF00591">
    <property type="entry name" value="Glycos_transf_3"/>
    <property type="match status" value="1"/>
</dbReference>
<keyword evidence="13" id="KW-1185">Reference proteome</keyword>
<protein>
    <recommendedName>
        <fullName evidence="9">Anthranilate phosphoribosyltransferase</fullName>
        <ecNumber evidence="2">2.4.2.18</ecNumber>
    </recommendedName>
</protein>
<dbReference type="GO" id="GO:0005829">
    <property type="term" value="C:cytosol"/>
    <property type="evidence" value="ECO:0007669"/>
    <property type="project" value="TreeGrafter"/>
</dbReference>
<evidence type="ECO:0000256" key="7">
    <source>
        <dbReference type="ARBA" id="ARBA00023141"/>
    </source>
</evidence>
<comment type="caution">
    <text evidence="12">The sequence shown here is derived from an EMBL/GenBank/DDBJ whole genome shotgun (WGS) entry which is preliminary data.</text>
</comment>
<dbReference type="PANTHER" id="PTHR43285:SF2">
    <property type="entry name" value="ANTHRANILATE PHOSPHORIBOSYLTRANSFERASE"/>
    <property type="match status" value="1"/>
</dbReference>
<dbReference type="Gene3D" id="3.40.1030.10">
    <property type="entry name" value="Nucleoside phosphorylase/phosphoribosyltransferase catalytic domain"/>
    <property type="match status" value="1"/>
</dbReference>
<keyword evidence="4 12" id="KW-0328">Glycosyltransferase</keyword>
<dbReference type="FunFam" id="3.40.1030.10:FF:000002">
    <property type="entry name" value="Anthranilate phosphoribosyltransferase"/>
    <property type="match status" value="1"/>
</dbReference>
<dbReference type="Pfam" id="PF02885">
    <property type="entry name" value="Glycos_trans_3N"/>
    <property type="match status" value="1"/>
</dbReference>
<dbReference type="Proteomes" id="UP001151582">
    <property type="component" value="Unassembled WGS sequence"/>
</dbReference>